<dbReference type="SUPFAM" id="SSF55785">
    <property type="entry name" value="PYP-like sensor domain (PAS domain)"/>
    <property type="match status" value="1"/>
</dbReference>
<proteinExistence type="inferred from homology"/>
<evidence type="ECO:0000259" key="7">
    <source>
        <dbReference type="PROSITE" id="PS50111"/>
    </source>
</evidence>
<dbReference type="Gene3D" id="3.30.450.20">
    <property type="entry name" value="PAS domain"/>
    <property type="match status" value="1"/>
</dbReference>
<feature type="region of interest" description="Disordered" evidence="6">
    <location>
        <begin position="57"/>
        <end position="77"/>
    </location>
</feature>
<dbReference type="InterPro" id="IPR035965">
    <property type="entry name" value="PAS-like_dom_sf"/>
</dbReference>
<evidence type="ECO:0000256" key="2">
    <source>
        <dbReference type="ARBA" id="ARBA00022519"/>
    </source>
</evidence>
<keyword evidence="3 5" id="KW-0807">Transducer</keyword>
<organism evidence="9 10">
    <name type="scientific">Phaeospirillum tilakii</name>
    <dbReference type="NCBI Taxonomy" id="741673"/>
    <lineage>
        <taxon>Bacteria</taxon>
        <taxon>Pseudomonadati</taxon>
        <taxon>Pseudomonadota</taxon>
        <taxon>Alphaproteobacteria</taxon>
        <taxon>Rhodospirillales</taxon>
        <taxon>Rhodospirillaceae</taxon>
        <taxon>Phaeospirillum</taxon>
    </lineage>
</organism>
<sequence>MSSLFRKRGPDFLDLARQSFFEHTPDSVLVIADGRFVECNAAAVRLFGYPDKPSLLNLTPQQMSPPVQPDGQRSEDKSAKLIGEALTHGSTRFEWQHRRADGSDFPAMVSLVATSLDGRPAVYTVIADLSDVLAAREAKTHTLLGSIQRFENEAASALTTVGGAARQLESTAQAMSATALQTRNQAGSVASATEETSGSVQTVATAAEQLAASIREIARQVEQSNHAAQTAAEEADHTSHTVQGLADSSARIGAVVQLINDIAAQTNLLALNATIEAARAGEAGKGFAVVANEVKGLANQTARATEEIGSQIGAVQTATQQAVVAINSIVGRIGEINQIATVIASAVEEQSAATAEIARNVQQAAGGIQRVSDNLGGVNASAATTEGAAGEVLTSSRSLTQQAGALRTLIDSFLHAVRAA</sequence>
<evidence type="ECO:0000313" key="9">
    <source>
        <dbReference type="EMBL" id="MFD2232258.1"/>
    </source>
</evidence>
<dbReference type="InterPro" id="IPR004089">
    <property type="entry name" value="MCPsignal_dom"/>
</dbReference>
<protein>
    <submittedName>
        <fullName evidence="9">Methyl-accepting chemotaxis protein</fullName>
    </submittedName>
</protein>
<dbReference type="Pfam" id="PF13188">
    <property type="entry name" value="PAS_8"/>
    <property type="match status" value="1"/>
</dbReference>
<reference evidence="10" key="1">
    <citation type="journal article" date="2019" name="Int. J. Syst. Evol. Microbiol.">
        <title>The Global Catalogue of Microorganisms (GCM) 10K type strain sequencing project: providing services to taxonomists for standard genome sequencing and annotation.</title>
        <authorList>
            <consortium name="The Broad Institute Genomics Platform"/>
            <consortium name="The Broad Institute Genome Sequencing Center for Infectious Disease"/>
            <person name="Wu L."/>
            <person name="Ma J."/>
        </authorList>
    </citation>
    <scope>NUCLEOTIDE SEQUENCE [LARGE SCALE GENOMIC DNA]</scope>
    <source>
        <strain evidence="10">KCTC 15012</strain>
    </source>
</reference>
<dbReference type="PANTHER" id="PTHR32089:SF112">
    <property type="entry name" value="LYSOZYME-LIKE PROTEIN-RELATED"/>
    <property type="match status" value="1"/>
</dbReference>
<dbReference type="EMBL" id="JBHUIY010000001">
    <property type="protein sequence ID" value="MFD2232258.1"/>
    <property type="molecule type" value="Genomic_DNA"/>
</dbReference>
<keyword evidence="2" id="KW-1003">Cell membrane</keyword>
<evidence type="ECO:0000256" key="1">
    <source>
        <dbReference type="ARBA" id="ARBA00004429"/>
    </source>
</evidence>
<dbReference type="RefSeq" id="WP_377313421.1">
    <property type="nucleotide sequence ID" value="NZ_JBHUIY010000001.1"/>
</dbReference>
<keyword evidence="10" id="KW-1185">Reference proteome</keyword>
<evidence type="ECO:0000256" key="3">
    <source>
        <dbReference type="ARBA" id="ARBA00023224"/>
    </source>
</evidence>
<dbReference type="NCBIfam" id="TIGR00229">
    <property type="entry name" value="sensory_box"/>
    <property type="match status" value="1"/>
</dbReference>
<dbReference type="SUPFAM" id="SSF58104">
    <property type="entry name" value="Methyl-accepting chemotaxis protein (MCP) signaling domain"/>
    <property type="match status" value="1"/>
</dbReference>
<keyword evidence="2" id="KW-0472">Membrane</keyword>
<dbReference type="PANTHER" id="PTHR32089">
    <property type="entry name" value="METHYL-ACCEPTING CHEMOTAXIS PROTEIN MCPB"/>
    <property type="match status" value="1"/>
</dbReference>
<dbReference type="Proteomes" id="UP001597296">
    <property type="component" value="Unassembled WGS sequence"/>
</dbReference>
<gene>
    <name evidence="9" type="ORF">ACFSNB_00420</name>
</gene>
<name>A0ABW5C8B7_9PROT</name>
<dbReference type="Gene3D" id="1.10.287.950">
    <property type="entry name" value="Methyl-accepting chemotaxis protein"/>
    <property type="match status" value="1"/>
</dbReference>
<feature type="domain" description="Methyl-accepting transducer" evidence="7">
    <location>
        <begin position="164"/>
        <end position="400"/>
    </location>
</feature>
<accession>A0ABW5C8B7</accession>
<comment type="subcellular location">
    <subcellularLocation>
        <location evidence="1">Cell inner membrane</location>
        <topology evidence="1">Multi-pass membrane protein</topology>
    </subcellularLocation>
</comment>
<dbReference type="PRINTS" id="PR00260">
    <property type="entry name" value="CHEMTRNSDUCR"/>
</dbReference>
<feature type="domain" description="T-SNARE coiled-coil homology" evidence="8">
    <location>
        <begin position="316"/>
        <end position="378"/>
    </location>
</feature>
<dbReference type="InterPro" id="IPR004090">
    <property type="entry name" value="Chemotax_Me-accpt_rcpt"/>
</dbReference>
<dbReference type="Pfam" id="PF00015">
    <property type="entry name" value="MCPsignal"/>
    <property type="match status" value="1"/>
</dbReference>
<evidence type="ECO:0000259" key="8">
    <source>
        <dbReference type="PROSITE" id="PS50192"/>
    </source>
</evidence>
<comment type="similarity">
    <text evidence="4">Belongs to the methyl-accepting chemotaxis (MCP) protein family.</text>
</comment>
<dbReference type="InterPro" id="IPR000727">
    <property type="entry name" value="T_SNARE_dom"/>
</dbReference>
<feature type="region of interest" description="Disordered" evidence="6">
    <location>
        <begin position="223"/>
        <end position="243"/>
    </location>
</feature>
<dbReference type="InterPro" id="IPR000014">
    <property type="entry name" value="PAS"/>
</dbReference>
<dbReference type="PROSITE" id="PS50192">
    <property type="entry name" value="T_SNARE"/>
    <property type="match status" value="1"/>
</dbReference>
<dbReference type="PROSITE" id="PS50111">
    <property type="entry name" value="CHEMOTAXIS_TRANSDUC_2"/>
    <property type="match status" value="1"/>
</dbReference>
<dbReference type="SMART" id="SM00283">
    <property type="entry name" value="MA"/>
    <property type="match status" value="1"/>
</dbReference>
<dbReference type="CDD" id="cd00130">
    <property type="entry name" value="PAS"/>
    <property type="match status" value="1"/>
</dbReference>
<comment type="caution">
    <text evidence="9">The sequence shown here is derived from an EMBL/GenBank/DDBJ whole genome shotgun (WGS) entry which is preliminary data.</text>
</comment>
<evidence type="ECO:0000256" key="5">
    <source>
        <dbReference type="PROSITE-ProRule" id="PRU00284"/>
    </source>
</evidence>
<evidence type="ECO:0000256" key="6">
    <source>
        <dbReference type="SAM" id="MobiDB-lite"/>
    </source>
</evidence>
<evidence type="ECO:0000256" key="4">
    <source>
        <dbReference type="ARBA" id="ARBA00029447"/>
    </source>
</evidence>
<keyword evidence="2" id="KW-0997">Cell inner membrane</keyword>
<evidence type="ECO:0000313" key="10">
    <source>
        <dbReference type="Proteomes" id="UP001597296"/>
    </source>
</evidence>